<sequence length="454" mass="49362">MERACVDQAREHARSPDPRSRARTGSGGSTTTTTNTHGFFQGLHIIDSRPAPAHTSHLEPTRTTKTPGPGTPRSTYINALSSSQTSPSYPPSPTSQLQASPFPPLPEHILPQAWFNIPSRPHPDGTPSLRVDPASDYSYHSSPAPQPSPQPTSSDTMSTAALHFDPGFNHFSMGSRSSFAWPDVVLEPTNGGLLGQDMGHYAPESSLSPPMHSRSATSSPPRMSAEQRELKRQREQARRDSKLSARIQRAGSQGSHSGYDVSSPPPNQGEFAHTSSMSSMPVYTTAPTEMSLLTEPTTLAPQMVLPSYSPPLPSSNQMGFPSPYQQPQYMDYAYPPSTGAPLSSHYGPVSHDPSMMYSIPPVMQTGGAPHQHDNQGHVRVVQSRPKPQCWEHGCNGRQFSTFSNLLRHQREKSGQATKASCPDCGAEFTRTTARNGHLLHQKCKQKRQPSTSSS</sequence>
<evidence type="ECO:0000313" key="2">
    <source>
        <dbReference type="EMBL" id="KAL2280695.1"/>
    </source>
</evidence>
<reference evidence="2 3" key="1">
    <citation type="submission" date="2024-03" db="EMBL/GenBank/DDBJ databases">
        <title>A high-quality draft genome sequence of Diaporthe vaccinii, a causative agent of upright dieback and viscid rot disease in cranberry plants.</title>
        <authorList>
            <person name="Sarrasin M."/>
            <person name="Lang B.F."/>
            <person name="Burger G."/>
        </authorList>
    </citation>
    <scope>NUCLEOTIDE SEQUENCE [LARGE SCALE GENOMIC DNA]</scope>
    <source>
        <strain evidence="2 3">IS7</strain>
    </source>
</reference>
<dbReference type="Proteomes" id="UP001600888">
    <property type="component" value="Unassembled WGS sequence"/>
</dbReference>
<feature type="region of interest" description="Disordered" evidence="1">
    <location>
        <begin position="195"/>
        <end position="278"/>
    </location>
</feature>
<accession>A0ABR4EE66</accession>
<dbReference type="EMBL" id="JBAWTH010000064">
    <property type="protein sequence ID" value="KAL2280695.1"/>
    <property type="molecule type" value="Genomic_DNA"/>
</dbReference>
<gene>
    <name evidence="2" type="ORF">FJTKL_12402</name>
</gene>
<protein>
    <recommendedName>
        <fullName evidence="4">Transcription factor Zn, C2H2</fullName>
    </recommendedName>
</protein>
<evidence type="ECO:0000313" key="3">
    <source>
        <dbReference type="Proteomes" id="UP001600888"/>
    </source>
</evidence>
<comment type="caution">
    <text evidence="2">The sequence shown here is derived from an EMBL/GenBank/DDBJ whole genome shotgun (WGS) entry which is preliminary data.</text>
</comment>
<evidence type="ECO:0008006" key="4">
    <source>
        <dbReference type="Google" id="ProtNLM"/>
    </source>
</evidence>
<feature type="region of interest" description="Disordered" evidence="1">
    <location>
        <begin position="50"/>
        <end position="161"/>
    </location>
</feature>
<feature type="compositionally biased region" description="Basic and acidic residues" evidence="1">
    <location>
        <begin position="1"/>
        <end position="20"/>
    </location>
</feature>
<proteinExistence type="predicted"/>
<feature type="region of interest" description="Disordered" evidence="1">
    <location>
        <begin position="1"/>
        <end position="37"/>
    </location>
</feature>
<name>A0ABR4EE66_9PEZI</name>
<feature type="compositionally biased region" description="Low complexity" evidence="1">
    <location>
        <begin position="63"/>
        <end position="87"/>
    </location>
</feature>
<evidence type="ECO:0000256" key="1">
    <source>
        <dbReference type="SAM" id="MobiDB-lite"/>
    </source>
</evidence>
<dbReference type="Gene3D" id="3.30.160.60">
    <property type="entry name" value="Classic Zinc Finger"/>
    <property type="match status" value="1"/>
</dbReference>
<feature type="compositionally biased region" description="Basic and acidic residues" evidence="1">
    <location>
        <begin position="225"/>
        <end position="243"/>
    </location>
</feature>
<organism evidence="2 3">
    <name type="scientific">Diaporthe vaccinii</name>
    <dbReference type="NCBI Taxonomy" id="105482"/>
    <lineage>
        <taxon>Eukaryota</taxon>
        <taxon>Fungi</taxon>
        <taxon>Dikarya</taxon>
        <taxon>Ascomycota</taxon>
        <taxon>Pezizomycotina</taxon>
        <taxon>Sordariomycetes</taxon>
        <taxon>Sordariomycetidae</taxon>
        <taxon>Diaporthales</taxon>
        <taxon>Diaporthaceae</taxon>
        <taxon>Diaporthe</taxon>
        <taxon>Diaporthe eres species complex</taxon>
    </lineage>
</organism>
<keyword evidence="3" id="KW-1185">Reference proteome</keyword>